<gene>
    <name evidence="2" type="ORF">CCMP2556_LOCUS16999</name>
</gene>
<organism evidence="2 3">
    <name type="scientific">Durusdinium trenchii</name>
    <dbReference type="NCBI Taxonomy" id="1381693"/>
    <lineage>
        <taxon>Eukaryota</taxon>
        <taxon>Sar</taxon>
        <taxon>Alveolata</taxon>
        <taxon>Dinophyceae</taxon>
        <taxon>Suessiales</taxon>
        <taxon>Symbiodiniaceae</taxon>
        <taxon>Durusdinium</taxon>
    </lineage>
</organism>
<feature type="transmembrane region" description="Helical" evidence="1">
    <location>
        <begin position="202"/>
        <end position="219"/>
    </location>
</feature>
<keyword evidence="1" id="KW-0472">Membrane</keyword>
<keyword evidence="3" id="KW-1185">Reference proteome</keyword>
<name>A0ABP0KMQ9_9DINO</name>
<dbReference type="SUPFAM" id="SSF52151">
    <property type="entry name" value="FabD/lysophospholipase-like"/>
    <property type="match status" value="1"/>
</dbReference>
<proteinExistence type="predicted"/>
<sequence length="234" mass="25423">MESDSSDSDSGVREVEVCEAGISGCIACTLLDEEDNWESHAGVLWRLAECGRLKDVDYISGVSGGTHAATAFASHVVAEEAPTGNLDYWYLQVVAKLIARMQNNTPYLCRDLWQDVPPETQIGSGTFPRAFDLVQTVGVVLGTLLRAPLAITVLVILPAVEVIETLYGREMRAEFCEDVLGKASDQHAVISVFGRSTTQKQALILLVMIAVAILASWHWEQALYAAVPLITTKT</sequence>
<keyword evidence="1" id="KW-1133">Transmembrane helix</keyword>
<reference evidence="2 3" key="1">
    <citation type="submission" date="2024-02" db="EMBL/GenBank/DDBJ databases">
        <authorList>
            <person name="Chen Y."/>
            <person name="Shah S."/>
            <person name="Dougan E. K."/>
            <person name="Thang M."/>
            <person name="Chan C."/>
        </authorList>
    </citation>
    <scope>NUCLEOTIDE SEQUENCE [LARGE SCALE GENOMIC DNA]</scope>
</reference>
<protein>
    <recommendedName>
        <fullName evidence="4">PNPLA domain-containing protein</fullName>
    </recommendedName>
</protein>
<dbReference type="Gene3D" id="3.40.1090.10">
    <property type="entry name" value="Cytosolic phospholipase A2 catalytic domain"/>
    <property type="match status" value="1"/>
</dbReference>
<keyword evidence="1" id="KW-0812">Transmembrane</keyword>
<evidence type="ECO:0008006" key="4">
    <source>
        <dbReference type="Google" id="ProtNLM"/>
    </source>
</evidence>
<dbReference type="InterPro" id="IPR016035">
    <property type="entry name" value="Acyl_Trfase/lysoPLipase"/>
</dbReference>
<comment type="caution">
    <text evidence="2">The sequence shown here is derived from an EMBL/GenBank/DDBJ whole genome shotgun (WGS) entry which is preliminary data.</text>
</comment>
<dbReference type="EMBL" id="CAXAMN010009258">
    <property type="protein sequence ID" value="CAK9028138.1"/>
    <property type="molecule type" value="Genomic_DNA"/>
</dbReference>
<evidence type="ECO:0000256" key="1">
    <source>
        <dbReference type="SAM" id="Phobius"/>
    </source>
</evidence>
<evidence type="ECO:0000313" key="3">
    <source>
        <dbReference type="Proteomes" id="UP001642484"/>
    </source>
</evidence>
<evidence type="ECO:0000313" key="2">
    <source>
        <dbReference type="EMBL" id="CAK9028138.1"/>
    </source>
</evidence>
<accession>A0ABP0KMQ9</accession>
<dbReference type="Proteomes" id="UP001642484">
    <property type="component" value="Unassembled WGS sequence"/>
</dbReference>